<evidence type="ECO:0000313" key="1">
    <source>
        <dbReference type="Proteomes" id="UP000189703"/>
    </source>
</evidence>
<evidence type="ECO:0000313" key="2">
    <source>
        <dbReference type="RefSeq" id="XP_010251160.1"/>
    </source>
</evidence>
<dbReference type="eggNOG" id="ENOG502QPRF">
    <property type="taxonomic scope" value="Eukaryota"/>
</dbReference>
<dbReference type="GeneID" id="104593142"/>
<dbReference type="Proteomes" id="UP000189703">
    <property type="component" value="Unplaced"/>
</dbReference>
<proteinExistence type="predicted"/>
<dbReference type="OrthoDB" id="657942at2759"/>
<organism evidence="1 2">
    <name type="scientific">Nelumbo nucifera</name>
    <name type="common">Sacred lotus</name>
    <dbReference type="NCBI Taxonomy" id="4432"/>
    <lineage>
        <taxon>Eukaryota</taxon>
        <taxon>Viridiplantae</taxon>
        <taxon>Streptophyta</taxon>
        <taxon>Embryophyta</taxon>
        <taxon>Tracheophyta</taxon>
        <taxon>Spermatophyta</taxon>
        <taxon>Magnoliopsida</taxon>
        <taxon>Proteales</taxon>
        <taxon>Nelumbonaceae</taxon>
        <taxon>Nelumbo</taxon>
    </lineage>
</organism>
<protein>
    <submittedName>
        <fullName evidence="2">Uncharacterized protein LOC104593142</fullName>
    </submittedName>
</protein>
<dbReference type="PANTHER" id="PTHR37726">
    <property type="entry name" value="TRANSMEMBRANE PROTEIN"/>
    <property type="match status" value="1"/>
</dbReference>
<gene>
    <name evidence="2" type="primary">LOC104593142</name>
</gene>
<sequence>MGMLRLYPQDSAVQLEWSLENITTTFFKCIRWQVEETTDPINCPYHYFCDSTYPGNYPYIVDILVLSFTALSYLSTLVFTVLEISRGKGACYIQSSRRYWLPSGPIAFPLILLALAKGHRINTIFPLSCMGPALLQLVYISALAFNNVADKNIIYALFELSAVSGILHSSLYLDSIILPYYTGLDALVSSTFSGECISCVCRKEALVVGGRLVSYRGWSATTFSVVATLLWRIFCNLSGEEKGRILLVKFILEGLGWILITIDCLYLMINSIQLRSLEGGVAFGCLLVLISLRILRMLCTPLCGSMPFWALKKEIGSKSGIMIQ</sequence>
<dbReference type="RefSeq" id="XP_010251160.1">
    <property type="nucleotide sequence ID" value="XM_010252858.2"/>
</dbReference>
<dbReference type="PANTHER" id="PTHR37726:SF1">
    <property type="entry name" value="TRANSMEMBRANE PROTEIN"/>
    <property type="match status" value="1"/>
</dbReference>
<dbReference type="OMA" id="CIRWQVE"/>
<accession>A0A1U7ZSD8</accession>
<keyword evidence="1" id="KW-1185">Reference proteome</keyword>
<name>A0A1U7ZSD8_NELNU</name>
<dbReference type="AlphaFoldDB" id="A0A1U7ZSD8"/>
<dbReference type="KEGG" id="nnu:104593142"/>
<reference evidence="2" key="1">
    <citation type="submission" date="2025-08" db="UniProtKB">
        <authorList>
            <consortium name="RefSeq"/>
        </authorList>
    </citation>
    <scope>IDENTIFICATION</scope>
</reference>
<dbReference type="STRING" id="4432.A0A1U7ZSD8"/>